<accession>A0A448T776</accession>
<dbReference type="RefSeq" id="WP_126301447.1">
    <property type="nucleotide sequence ID" value="NZ_LR134495.1"/>
</dbReference>
<name>A0A448T776_MANHA</name>
<organism evidence="1 2">
    <name type="scientific">Mannheimia haemolytica</name>
    <name type="common">Pasteurella haemolytica</name>
    <dbReference type="NCBI Taxonomy" id="75985"/>
    <lineage>
        <taxon>Bacteria</taxon>
        <taxon>Pseudomonadati</taxon>
        <taxon>Pseudomonadota</taxon>
        <taxon>Gammaproteobacteria</taxon>
        <taxon>Pasteurellales</taxon>
        <taxon>Pasteurellaceae</taxon>
        <taxon>Mannheimia</taxon>
    </lineage>
</organism>
<reference evidence="1" key="1">
    <citation type="submission" date="2018-12" db="EMBL/GenBank/DDBJ databases">
        <authorList>
            <consortium name="Pathogen Informatics"/>
        </authorList>
    </citation>
    <scope>NUCLEOTIDE SEQUENCE [LARGE SCALE GENOMIC DNA]</scope>
    <source>
        <strain evidence="1">NCTC10643</strain>
    </source>
</reference>
<sequence length="359" mass="42071">MSSKEPIRELTEDNVSKIDSIFNRRDYQHKIYVLLSINGVDGKAAGFKAYQQLNSILDLIRFEFFERSLYISDSFAFLHTKKIIEHKINFSIPNPKDEFNLDGLKSFLGNFFLALFNSNISESTNMHITSALQFYRYGKDSNNQLNKLTNWWTALEHLTSQKKIGSIGGCIIENIPLILSKLYLSKHLSYIKKELVRFNIELKSESGEDVLLKEKSNADFFKILRDDFYKKQIVNHLNGIDTYISFCIDCFIEDILDDNKVFSILSKHRDVIEKQLQRIYRTRCDIVHSSKSNINTALLCSHLEYYLKVLFNQIILYFGKRSYIKTLDEFFKREFVEFGDLFDDNVKDKSLLLEKLLTL</sequence>
<protein>
    <recommendedName>
        <fullName evidence="3">Apea-like HEPN domain-containing protein</fullName>
    </recommendedName>
</protein>
<dbReference type="AlphaFoldDB" id="A0A448T776"/>
<gene>
    <name evidence="1" type="ORF">NCTC10643_00598</name>
</gene>
<evidence type="ECO:0000313" key="1">
    <source>
        <dbReference type="EMBL" id="VEI75738.1"/>
    </source>
</evidence>
<evidence type="ECO:0000313" key="2">
    <source>
        <dbReference type="Proteomes" id="UP000271188"/>
    </source>
</evidence>
<evidence type="ECO:0008006" key="3">
    <source>
        <dbReference type="Google" id="ProtNLM"/>
    </source>
</evidence>
<dbReference type="Proteomes" id="UP000271188">
    <property type="component" value="Chromosome"/>
</dbReference>
<dbReference type="EMBL" id="LR134495">
    <property type="protein sequence ID" value="VEI75738.1"/>
    <property type="molecule type" value="Genomic_DNA"/>
</dbReference>
<proteinExistence type="predicted"/>